<accession>A0A4Y2LSL8</accession>
<proteinExistence type="predicted"/>
<evidence type="ECO:0000313" key="3">
    <source>
        <dbReference type="Proteomes" id="UP000499080"/>
    </source>
</evidence>
<name>A0A4Y2LSL8_ARAVE</name>
<evidence type="ECO:0000256" key="1">
    <source>
        <dbReference type="SAM" id="MobiDB-lite"/>
    </source>
</evidence>
<evidence type="ECO:0000313" key="2">
    <source>
        <dbReference type="EMBL" id="GBN17825.1"/>
    </source>
</evidence>
<reference evidence="2 3" key="1">
    <citation type="journal article" date="2019" name="Sci. Rep.">
        <title>Orb-weaving spider Araneus ventricosus genome elucidates the spidroin gene catalogue.</title>
        <authorList>
            <person name="Kono N."/>
            <person name="Nakamura H."/>
            <person name="Ohtoshi R."/>
            <person name="Moran D.A.P."/>
            <person name="Shinohara A."/>
            <person name="Yoshida Y."/>
            <person name="Fujiwara M."/>
            <person name="Mori M."/>
            <person name="Tomita M."/>
            <person name="Arakawa K."/>
        </authorList>
    </citation>
    <scope>NUCLEOTIDE SEQUENCE [LARGE SCALE GENOMIC DNA]</scope>
</reference>
<gene>
    <name evidence="2" type="ORF">AVEN_3334_1</name>
</gene>
<protein>
    <submittedName>
        <fullName evidence="2">Uncharacterized protein</fullName>
    </submittedName>
</protein>
<dbReference type="AlphaFoldDB" id="A0A4Y2LSL8"/>
<sequence>MRQAQVHGGSLVESVSSLEPSGPEAEILPLRPLDQYRNESLRTSSANLVSVEVNFKGYTWSWRRSSRWCCAEASGSGVDLII</sequence>
<dbReference type="EMBL" id="BGPR01006300">
    <property type="protein sequence ID" value="GBN17825.1"/>
    <property type="molecule type" value="Genomic_DNA"/>
</dbReference>
<feature type="region of interest" description="Disordered" evidence="1">
    <location>
        <begin position="1"/>
        <end position="30"/>
    </location>
</feature>
<organism evidence="2 3">
    <name type="scientific">Araneus ventricosus</name>
    <name type="common">Orbweaver spider</name>
    <name type="synonym">Epeira ventricosa</name>
    <dbReference type="NCBI Taxonomy" id="182803"/>
    <lineage>
        <taxon>Eukaryota</taxon>
        <taxon>Metazoa</taxon>
        <taxon>Ecdysozoa</taxon>
        <taxon>Arthropoda</taxon>
        <taxon>Chelicerata</taxon>
        <taxon>Arachnida</taxon>
        <taxon>Araneae</taxon>
        <taxon>Araneomorphae</taxon>
        <taxon>Entelegynae</taxon>
        <taxon>Araneoidea</taxon>
        <taxon>Araneidae</taxon>
        <taxon>Araneus</taxon>
    </lineage>
</organism>
<dbReference type="Proteomes" id="UP000499080">
    <property type="component" value="Unassembled WGS sequence"/>
</dbReference>
<feature type="compositionally biased region" description="Low complexity" evidence="1">
    <location>
        <begin position="8"/>
        <end position="24"/>
    </location>
</feature>
<keyword evidence="3" id="KW-1185">Reference proteome</keyword>
<comment type="caution">
    <text evidence="2">The sequence shown here is derived from an EMBL/GenBank/DDBJ whole genome shotgun (WGS) entry which is preliminary data.</text>
</comment>